<evidence type="ECO:0000256" key="2">
    <source>
        <dbReference type="SAM" id="Phobius"/>
    </source>
</evidence>
<name>I7LWP2_TETTS</name>
<dbReference type="RefSeq" id="XP_001022699.2">
    <property type="nucleotide sequence ID" value="XM_001022699.2"/>
</dbReference>
<sequence length="749" mass="86817">MIRNILGKIAVIICIIKIQLFNCLEVIKEIDEHIKYYESSEAKEKLLELFKYNCTQSNLGELINQYANLIYYGQNDDNNSLKLSYYFYKLAAYYGQQDALFMTSLFSNFRLDGSYNILQNLDRLLEKAKNTISDINNQTSSYSLDNLSQLELLSIYQYVSEKRNSSSVLDLYLSSQQQNFFSKLALAHKYMHGRGVNIDCRTASLYFKDLGKDQYLDSDQVPNLSKIIRLDLQIYSMTSNLFSFNLNSDKIKILETFKHISLNYQSSNLGELLNLAESYFYGINGVRRDFNKSFEIYQSIYSKKNISQNINTFKAGAMLGYHYMRGYGVKKDYQMSFSIFQSLSDQGDTISLNGLGYLYYNGYGVKKDQRKAISLFKKSASLKDVNGMYNYGVIHMLPSTDIHLRDKQIAHQYLNLASEKGHALAQYALGLLYLDGVDFYQSCELSTLLMSRSMSRSASSHFQNSANYLYSLNNYRQSHLNYLISGYLGDDVSLQNAAILADKYSGIYTYNDINFYDLENELKQDPIYNLLVEKKFIEIDFHELLFEDILQMVKNKTTLNNLLKIEKNSSKNSISGYVSYQLLKTSISQSGYSNLRLGDYFYYGINVKQSYSKAYQYYKLAAEKKDSNIIDQVSYIQAQGYFNLAYMEQLGQGVPQNYQLAYMHLNQSLSLTNDNFLANVLLRINFLEDILKIHDPDTQKKIINQLSVFFKQLFNDYKSLFKVLSCIPFILMIIYLYGKRLRIKHEHNV</sequence>
<dbReference type="SMART" id="SM00671">
    <property type="entry name" value="SEL1"/>
    <property type="match status" value="9"/>
</dbReference>
<reference evidence="5" key="1">
    <citation type="journal article" date="2006" name="PLoS Biol.">
        <title>Macronuclear genome sequence of the ciliate Tetrahymena thermophila, a model eukaryote.</title>
        <authorList>
            <person name="Eisen J.A."/>
            <person name="Coyne R.S."/>
            <person name="Wu M."/>
            <person name="Wu D."/>
            <person name="Thiagarajan M."/>
            <person name="Wortman J.R."/>
            <person name="Badger J.H."/>
            <person name="Ren Q."/>
            <person name="Amedeo P."/>
            <person name="Jones K.M."/>
            <person name="Tallon L.J."/>
            <person name="Delcher A.L."/>
            <person name="Salzberg S.L."/>
            <person name="Silva J.C."/>
            <person name="Haas B.J."/>
            <person name="Majoros W.H."/>
            <person name="Farzad M."/>
            <person name="Carlton J.M."/>
            <person name="Smith R.K. Jr."/>
            <person name="Garg J."/>
            <person name="Pearlman R.E."/>
            <person name="Karrer K.M."/>
            <person name="Sun L."/>
            <person name="Manning G."/>
            <person name="Elde N.C."/>
            <person name="Turkewitz A.P."/>
            <person name="Asai D.J."/>
            <person name="Wilkes D.E."/>
            <person name="Wang Y."/>
            <person name="Cai H."/>
            <person name="Collins K."/>
            <person name="Stewart B.A."/>
            <person name="Lee S.R."/>
            <person name="Wilamowska K."/>
            <person name="Weinberg Z."/>
            <person name="Ruzzo W.L."/>
            <person name="Wloga D."/>
            <person name="Gaertig J."/>
            <person name="Frankel J."/>
            <person name="Tsao C.-C."/>
            <person name="Gorovsky M.A."/>
            <person name="Keeling P.J."/>
            <person name="Waller R.F."/>
            <person name="Patron N.J."/>
            <person name="Cherry J.M."/>
            <person name="Stover N.A."/>
            <person name="Krieger C.J."/>
            <person name="del Toro C."/>
            <person name="Ryder H.F."/>
            <person name="Williamson S.C."/>
            <person name="Barbeau R.A."/>
            <person name="Hamilton E.P."/>
            <person name="Orias E."/>
        </authorList>
    </citation>
    <scope>NUCLEOTIDE SEQUENCE [LARGE SCALE GENOMIC DNA]</scope>
    <source>
        <strain evidence="5">SB210</strain>
    </source>
</reference>
<evidence type="ECO:0000256" key="1">
    <source>
        <dbReference type="ARBA" id="ARBA00038101"/>
    </source>
</evidence>
<dbReference type="Gene3D" id="1.25.40.10">
    <property type="entry name" value="Tetratricopeptide repeat domain"/>
    <property type="match status" value="2"/>
</dbReference>
<dbReference type="PANTHER" id="PTHR11102:SF147">
    <property type="entry name" value="SEL1L ADAPTOR SUBUNIT OF ERAD E3 UBIQUITIN LIGASE"/>
    <property type="match status" value="1"/>
</dbReference>
<gene>
    <name evidence="4" type="ORF">TTHERM_00729140</name>
</gene>
<dbReference type="AlphaFoldDB" id="I7LWP2"/>
<dbReference type="Proteomes" id="UP000009168">
    <property type="component" value="Unassembled WGS sequence"/>
</dbReference>
<comment type="similarity">
    <text evidence="1">Belongs to the sel-1 family.</text>
</comment>
<organism evidence="4 5">
    <name type="scientific">Tetrahymena thermophila (strain SB210)</name>
    <dbReference type="NCBI Taxonomy" id="312017"/>
    <lineage>
        <taxon>Eukaryota</taxon>
        <taxon>Sar</taxon>
        <taxon>Alveolata</taxon>
        <taxon>Ciliophora</taxon>
        <taxon>Intramacronucleata</taxon>
        <taxon>Oligohymenophorea</taxon>
        <taxon>Hymenostomatida</taxon>
        <taxon>Tetrahymenina</taxon>
        <taxon>Tetrahymenidae</taxon>
        <taxon>Tetrahymena</taxon>
    </lineage>
</organism>
<keyword evidence="3" id="KW-0732">Signal</keyword>
<evidence type="ECO:0000313" key="4">
    <source>
        <dbReference type="EMBL" id="EAS02454.2"/>
    </source>
</evidence>
<dbReference type="SUPFAM" id="SSF81901">
    <property type="entry name" value="HCP-like"/>
    <property type="match status" value="3"/>
</dbReference>
<dbReference type="InParanoid" id="I7LWP2"/>
<feature type="transmembrane region" description="Helical" evidence="2">
    <location>
        <begin position="720"/>
        <end position="738"/>
    </location>
</feature>
<dbReference type="eggNOG" id="KOG1550">
    <property type="taxonomic scope" value="Eukaryota"/>
</dbReference>
<dbReference type="STRING" id="312017.I7LWP2"/>
<keyword evidence="5" id="KW-1185">Reference proteome</keyword>
<dbReference type="Pfam" id="PF08238">
    <property type="entry name" value="Sel1"/>
    <property type="match status" value="7"/>
</dbReference>
<dbReference type="InterPro" id="IPR006597">
    <property type="entry name" value="Sel1-like"/>
</dbReference>
<keyword evidence="2" id="KW-1133">Transmembrane helix</keyword>
<feature type="signal peptide" evidence="3">
    <location>
        <begin position="1"/>
        <end position="23"/>
    </location>
</feature>
<evidence type="ECO:0000313" key="5">
    <source>
        <dbReference type="Proteomes" id="UP000009168"/>
    </source>
</evidence>
<dbReference type="EMBL" id="GG662537">
    <property type="protein sequence ID" value="EAS02454.2"/>
    <property type="molecule type" value="Genomic_DNA"/>
</dbReference>
<dbReference type="InterPro" id="IPR050767">
    <property type="entry name" value="Sel1_AlgK"/>
</dbReference>
<feature type="chain" id="PRO_5003712063" evidence="3">
    <location>
        <begin position="24"/>
        <end position="749"/>
    </location>
</feature>
<evidence type="ECO:0000256" key="3">
    <source>
        <dbReference type="SAM" id="SignalP"/>
    </source>
</evidence>
<dbReference type="GeneID" id="7829412"/>
<dbReference type="PANTHER" id="PTHR11102">
    <property type="entry name" value="SEL-1-LIKE PROTEIN"/>
    <property type="match status" value="1"/>
</dbReference>
<dbReference type="GO" id="GO:0036503">
    <property type="term" value="P:ERAD pathway"/>
    <property type="evidence" value="ECO:0007669"/>
    <property type="project" value="TreeGrafter"/>
</dbReference>
<dbReference type="GO" id="GO:0005789">
    <property type="term" value="C:endoplasmic reticulum membrane"/>
    <property type="evidence" value="ECO:0007669"/>
    <property type="project" value="TreeGrafter"/>
</dbReference>
<dbReference type="KEGG" id="tet:TTHERM_00729140"/>
<protein>
    <submittedName>
        <fullName evidence="4">Sel1 domain protein</fullName>
    </submittedName>
</protein>
<keyword evidence="2" id="KW-0472">Membrane</keyword>
<dbReference type="OrthoDB" id="423970at2759"/>
<proteinExistence type="inferred from homology"/>
<keyword evidence="2" id="KW-0812">Transmembrane</keyword>
<accession>I7LWP2</accession>
<dbReference type="InterPro" id="IPR011990">
    <property type="entry name" value="TPR-like_helical_dom_sf"/>
</dbReference>